<reference evidence="2" key="1">
    <citation type="journal article" date="2014" name="Int. J. Syst. Evol. Microbiol.">
        <title>Complete genome sequence of Corynebacterium casei LMG S-19264T (=DSM 44701T), isolated from a smear-ripened cheese.</title>
        <authorList>
            <consortium name="US DOE Joint Genome Institute (JGI-PGF)"/>
            <person name="Walter F."/>
            <person name="Albersmeier A."/>
            <person name="Kalinowski J."/>
            <person name="Ruckert C."/>
        </authorList>
    </citation>
    <scope>NUCLEOTIDE SEQUENCE</scope>
    <source>
        <strain evidence="2">CGMCC 4.7430</strain>
    </source>
</reference>
<organism evidence="2 3">
    <name type="scientific">Nonomuraea glycinis</name>
    <dbReference type="NCBI Taxonomy" id="2047744"/>
    <lineage>
        <taxon>Bacteria</taxon>
        <taxon>Bacillati</taxon>
        <taxon>Actinomycetota</taxon>
        <taxon>Actinomycetes</taxon>
        <taxon>Streptosporangiales</taxon>
        <taxon>Streptosporangiaceae</taxon>
        <taxon>Nonomuraea</taxon>
    </lineage>
</organism>
<keyword evidence="1" id="KW-0812">Transmembrane</keyword>
<reference evidence="2" key="2">
    <citation type="submission" date="2020-09" db="EMBL/GenBank/DDBJ databases">
        <authorList>
            <person name="Sun Q."/>
            <person name="Zhou Y."/>
        </authorList>
    </citation>
    <scope>NUCLEOTIDE SEQUENCE</scope>
    <source>
        <strain evidence="2">CGMCC 4.7430</strain>
    </source>
</reference>
<evidence type="ECO:0000313" key="3">
    <source>
        <dbReference type="Proteomes" id="UP000660745"/>
    </source>
</evidence>
<sequence length="182" mass="19889">MYRPILGLAIGFTISAVLTYGLFHLIGSGLHGTGPRIAACIVLLACMAIDSGRFGLRTPMLRRQTPRDHFSRFGPARGAFLWGLDTGLVLTTFRVTSLTWAALGVTLFGLVPWWAGLCYALGFTLPSIVMVAIVPGSKDQDTKAEPTWLMEWLMDREKAVRTYAFFLLSLTFAGVLATVFLG</sequence>
<protein>
    <submittedName>
        <fullName evidence="2">Uncharacterized protein</fullName>
    </submittedName>
</protein>
<gene>
    <name evidence="2" type="ORF">GCM10012278_65350</name>
</gene>
<feature type="transmembrane region" description="Helical" evidence="1">
    <location>
        <begin position="76"/>
        <end position="93"/>
    </location>
</feature>
<evidence type="ECO:0000256" key="1">
    <source>
        <dbReference type="SAM" id="Phobius"/>
    </source>
</evidence>
<evidence type="ECO:0000313" key="2">
    <source>
        <dbReference type="EMBL" id="GGP13467.1"/>
    </source>
</evidence>
<keyword evidence="3" id="KW-1185">Reference proteome</keyword>
<dbReference type="RefSeq" id="WP_189142602.1">
    <property type="nucleotide sequence ID" value="NZ_BMNK01000014.1"/>
</dbReference>
<accession>A0A918ABK6</accession>
<proteinExistence type="predicted"/>
<feature type="transmembrane region" description="Helical" evidence="1">
    <location>
        <begin position="163"/>
        <end position="181"/>
    </location>
</feature>
<dbReference type="Proteomes" id="UP000660745">
    <property type="component" value="Unassembled WGS sequence"/>
</dbReference>
<comment type="caution">
    <text evidence="2">The sequence shown here is derived from an EMBL/GenBank/DDBJ whole genome shotgun (WGS) entry which is preliminary data.</text>
</comment>
<feature type="transmembrane region" description="Helical" evidence="1">
    <location>
        <begin position="113"/>
        <end position="134"/>
    </location>
</feature>
<feature type="transmembrane region" description="Helical" evidence="1">
    <location>
        <begin position="35"/>
        <end position="56"/>
    </location>
</feature>
<keyword evidence="1" id="KW-1133">Transmembrane helix</keyword>
<keyword evidence="1" id="KW-0472">Membrane</keyword>
<dbReference type="EMBL" id="BMNK01000014">
    <property type="protein sequence ID" value="GGP13467.1"/>
    <property type="molecule type" value="Genomic_DNA"/>
</dbReference>
<dbReference type="AlphaFoldDB" id="A0A918ABK6"/>
<feature type="transmembrane region" description="Helical" evidence="1">
    <location>
        <begin position="5"/>
        <end position="23"/>
    </location>
</feature>
<name>A0A918ABK6_9ACTN</name>